<accession>A0A101GSI4</accession>
<dbReference type="SMART" id="SM00878">
    <property type="entry name" value="Biotin_carb_C"/>
    <property type="match status" value="1"/>
</dbReference>
<dbReference type="PANTHER" id="PTHR18866:SF33">
    <property type="entry name" value="METHYLCROTONOYL-COA CARBOXYLASE SUBUNIT ALPHA, MITOCHONDRIAL-RELATED"/>
    <property type="match status" value="1"/>
</dbReference>
<dbReference type="Pfam" id="PF02785">
    <property type="entry name" value="Biotin_carb_C"/>
    <property type="match status" value="1"/>
</dbReference>
<dbReference type="InterPro" id="IPR005481">
    <property type="entry name" value="BC-like_N"/>
</dbReference>
<proteinExistence type="predicted"/>
<dbReference type="InterPro" id="IPR004549">
    <property type="entry name" value="Acetyl_CoA_COase_biotin_COase"/>
</dbReference>
<protein>
    <submittedName>
        <fullName evidence="11">Pyruvate carboxylase subunit A</fullName>
    </submittedName>
</protein>
<dbReference type="GO" id="GO:0016874">
    <property type="term" value="F:ligase activity"/>
    <property type="evidence" value="ECO:0007669"/>
    <property type="project" value="UniProtKB-KW"/>
</dbReference>
<feature type="non-terminal residue" evidence="11">
    <location>
        <position position="448"/>
    </location>
</feature>
<dbReference type="Pfam" id="PF02786">
    <property type="entry name" value="CPSase_L_D2"/>
    <property type="match status" value="1"/>
</dbReference>
<dbReference type="SUPFAM" id="SSF56059">
    <property type="entry name" value="Glutathione synthetase ATP-binding domain-like"/>
    <property type="match status" value="1"/>
</dbReference>
<comment type="caution">
    <text evidence="11">The sequence shown here is derived from an EMBL/GenBank/DDBJ whole genome shotgun (WGS) entry which is preliminary data.</text>
</comment>
<comment type="cofactor">
    <cofactor evidence="1">
        <name>Mn(2+)</name>
        <dbReference type="ChEBI" id="CHEBI:29035"/>
    </cofactor>
</comment>
<evidence type="ECO:0000256" key="1">
    <source>
        <dbReference type="ARBA" id="ARBA00001936"/>
    </source>
</evidence>
<dbReference type="InterPro" id="IPR050856">
    <property type="entry name" value="Biotin_carboxylase_complex"/>
</dbReference>
<dbReference type="InterPro" id="IPR005482">
    <property type="entry name" value="Biotin_COase_C"/>
</dbReference>
<dbReference type="NCBIfam" id="NF006367">
    <property type="entry name" value="PRK08591.1"/>
    <property type="match status" value="1"/>
</dbReference>
<name>A0A101GSI4_9EURY</name>
<dbReference type="InterPro" id="IPR016185">
    <property type="entry name" value="PreATP-grasp_dom_sf"/>
</dbReference>
<dbReference type="InterPro" id="IPR011761">
    <property type="entry name" value="ATP-grasp"/>
</dbReference>
<dbReference type="PROSITE" id="PS50979">
    <property type="entry name" value="BC"/>
    <property type="match status" value="1"/>
</dbReference>
<reference evidence="12" key="1">
    <citation type="journal article" date="2015" name="MBio">
        <title>Genome-Resolved Metagenomic Analysis Reveals Roles for Candidate Phyla and Other Microbial Community Members in Biogeochemical Transformations in Oil Reservoirs.</title>
        <authorList>
            <person name="Hu P."/>
            <person name="Tom L."/>
            <person name="Singh A."/>
            <person name="Thomas B.C."/>
            <person name="Baker B.J."/>
            <person name="Piceno Y.M."/>
            <person name="Andersen G.L."/>
            <person name="Banfield J.F."/>
        </authorList>
    </citation>
    <scope>NUCLEOTIDE SEQUENCE [LARGE SCALE GENOMIC DNA]</scope>
</reference>
<sequence length="448" mass="49145">MKYFDKILIANRGEIAIRVMRACRELGIDTVAIYSQPDSNALHVKYADEAFCVGEAHPSKSYLNKERICDVARKTGAEAIHPGYGFLAENSGFAKLVEDEGLTFIGPSWKTIEALGSKIGSKQMMREAGVPVLPGTPEGVTSVDAAKKVAAEIGYPVIVKASAGGGGIGMHIAENEGELEEAIEKGRRIAESAFGDPTILVEKYLTKPRHIEIQVLADAKGHTVHLYDRECSIQRRHQKLLEEAPCPIMTPALREQMTASAITAAKAANYKNTGTVEFLYASGNYYFMEVNTRLQVEHTITEFITGIDIVKQQIAVAAGEDLSMGQEDISIRGHAIECRINAEDPLNNFAADPGKIVRYRSPGGPGIRVDSGIHMGYTIPPHYDSMISKLCALGSNREEAIQRMRRAIYEYVILGVKTTLPLHYAIMHNAHFIAGDTHTHFLQEEHIA</sequence>
<dbReference type="NCBIfam" id="NF006406">
    <property type="entry name" value="PRK08654.1"/>
    <property type="match status" value="1"/>
</dbReference>
<dbReference type="InterPro" id="IPR011054">
    <property type="entry name" value="Rudment_hybrid_motif"/>
</dbReference>
<dbReference type="EMBL" id="LGGD01000003">
    <property type="protein sequence ID" value="KUK63860.1"/>
    <property type="molecule type" value="Genomic_DNA"/>
</dbReference>
<dbReference type="InterPro" id="IPR011764">
    <property type="entry name" value="Biotin_carboxylation_dom"/>
</dbReference>
<dbReference type="PROSITE" id="PS50975">
    <property type="entry name" value="ATP_GRASP"/>
    <property type="match status" value="1"/>
</dbReference>
<dbReference type="PROSITE" id="PS00866">
    <property type="entry name" value="CPSASE_1"/>
    <property type="match status" value="1"/>
</dbReference>
<evidence type="ECO:0000256" key="8">
    <source>
        <dbReference type="PROSITE-ProRule" id="PRU00409"/>
    </source>
</evidence>
<dbReference type="PROSITE" id="PS00867">
    <property type="entry name" value="CPSASE_2"/>
    <property type="match status" value="1"/>
</dbReference>
<evidence type="ECO:0000313" key="11">
    <source>
        <dbReference type="EMBL" id="KUK63860.1"/>
    </source>
</evidence>
<dbReference type="AlphaFoldDB" id="A0A101GSI4"/>
<evidence type="ECO:0000256" key="2">
    <source>
        <dbReference type="ARBA" id="ARBA00001941"/>
    </source>
</evidence>
<dbReference type="InterPro" id="IPR005479">
    <property type="entry name" value="CPAse_ATP-bd"/>
</dbReference>
<keyword evidence="5 8" id="KW-0067">ATP-binding</keyword>
<evidence type="ECO:0000256" key="3">
    <source>
        <dbReference type="ARBA" id="ARBA00022598"/>
    </source>
</evidence>
<evidence type="ECO:0000259" key="9">
    <source>
        <dbReference type="PROSITE" id="PS50975"/>
    </source>
</evidence>
<keyword evidence="6" id="KW-0460">Magnesium</keyword>
<dbReference type="NCBIfam" id="TIGR00514">
    <property type="entry name" value="accC"/>
    <property type="match status" value="1"/>
</dbReference>
<keyword evidence="4 8" id="KW-0547">Nucleotide-binding</keyword>
<dbReference type="GO" id="GO:0005524">
    <property type="term" value="F:ATP binding"/>
    <property type="evidence" value="ECO:0007669"/>
    <property type="project" value="UniProtKB-UniRule"/>
</dbReference>
<evidence type="ECO:0000256" key="5">
    <source>
        <dbReference type="ARBA" id="ARBA00022840"/>
    </source>
</evidence>
<dbReference type="SUPFAM" id="SSF51246">
    <property type="entry name" value="Rudiment single hybrid motif"/>
    <property type="match status" value="1"/>
</dbReference>
<dbReference type="SUPFAM" id="SSF52440">
    <property type="entry name" value="PreATP-grasp domain"/>
    <property type="match status" value="1"/>
</dbReference>
<organism evidence="11 12">
    <name type="scientific">Methanoculleus marisnigri</name>
    <dbReference type="NCBI Taxonomy" id="2198"/>
    <lineage>
        <taxon>Archaea</taxon>
        <taxon>Methanobacteriati</taxon>
        <taxon>Methanobacteriota</taxon>
        <taxon>Stenosarchaea group</taxon>
        <taxon>Methanomicrobia</taxon>
        <taxon>Methanomicrobiales</taxon>
        <taxon>Methanomicrobiaceae</taxon>
        <taxon>Methanoculleus</taxon>
    </lineage>
</organism>
<dbReference type="PANTHER" id="PTHR18866">
    <property type="entry name" value="CARBOXYLASE:PYRUVATE/ACETYL-COA/PROPIONYL-COA CARBOXYLASE"/>
    <property type="match status" value="1"/>
</dbReference>
<evidence type="ECO:0000313" key="12">
    <source>
        <dbReference type="Proteomes" id="UP000054323"/>
    </source>
</evidence>
<dbReference type="Proteomes" id="UP000054323">
    <property type="component" value="Unassembled WGS sequence"/>
</dbReference>
<comment type="cofactor">
    <cofactor evidence="2">
        <name>Co(2+)</name>
        <dbReference type="ChEBI" id="CHEBI:48828"/>
    </cofactor>
</comment>
<evidence type="ECO:0000256" key="6">
    <source>
        <dbReference type="ARBA" id="ARBA00022842"/>
    </source>
</evidence>
<dbReference type="Pfam" id="PF00289">
    <property type="entry name" value="Biotin_carb_N"/>
    <property type="match status" value="1"/>
</dbReference>
<gene>
    <name evidence="11" type="ORF">XD82_0055</name>
</gene>
<feature type="domain" description="Biotin carboxylation" evidence="10">
    <location>
        <begin position="3"/>
        <end position="447"/>
    </location>
</feature>
<evidence type="ECO:0000259" key="10">
    <source>
        <dbReference type="PROSITE" id="PS50979"/>
    </source>
</evidence>
<evidence type="ECO:0000256" key="7">
    <source>
        <dbReference type="ARBA" id="ARBA00023267"/>
    </source>
</evidence>
<feature type="domain" description="ATP-grasp" evidence="9">
    <location>
        <begin position="122"/>
        <end position="318"/>
    </location>
</feature>
<dbReference type="Gene3D" id="3.30.470.20">
    <property type="entry name" value="ATP-grasp fold, B domain"/>
    <property type="match status" value="1"/>
</dbReference>
<keyword evidence="11" id="KW-0670">Pyruvate</keyword>
<dbReference type="GO" id="GO:0046872">
    <property type="term" value="F:metal ion binding"/>
    <property type="evidence" value="ECO:0007669"/>
    <property type="project" value="InterPro"/>
</dbReference>
<dbReference type="FunFam" id="3.40.50.20:FF:000010">
    <property type="entry name" value="Propionyl-CoA carboxylase subunit alpha"/>
    <property type="match status" value="1"/>
</dbReference>
<evidence type="ECO:0000256" key="4">
    <source>
        <dbReference type="ARBA" id="ARBA00022741"/>
    </source>
</evidence>
<keyword evidence="3" id="KW-0436">Ligase</keyword>
<keyword evidence="7" id="KW-0092">Biotin</keyword>